<evidence type="ECO:0000256" key="8">
    <source>
        <dbReference type="ARBA" id="ARBA00047427"/>
    </source>
</evidence>
<feature type="transmembrane region" description="Helical" evidence="17">
    <location>
        <begin position="105"/>
        <end position="124"/>
    </location>
</feature>
<comment type="similarity">
    <text evidence="3">Belongs to the AIG1 family.</text>
</comment>
<protein>
    <submittedName>
        <fullName evidence="18">Uncharacterized protein</fullName>
    </submittedName>
</protein>
<evidence type="ECO:0000256" key="9">
    <source>
        <dbReference type="ARBA" id="ARBA00047863"/>
    </source>
</evidence>
<dbReference type="Proteomes" id="UP000594262">
    <property type="component" value="Unplaced"/>
</dbReference>
<evidence type="ECO:0000256" key="4">
    <source>
        <dbReference type="ARBA" id="ARBA00022692"/>
    </source>
</evidence>
<evidence type="ECO:0000256" key="2">
    <source>
        <dbReference type="ARBA" id="ARBA00004127"/>
    </source>
</evidence>
<evidence type="ECO:0000256" key="6">
    <source>
        <dbReference type="ARBA" id="ARBA00023136"/>
    </source>
</evidence>
<comment type="catalytic activity">
    <reaction evidence="7">
        <text>12-hexadecanoyloxy-octadecanoate + H2O = 12-hydroxyoctadecanoate + hexadecanoate + H(+)</text>
        <dbReference type="Rhea" id="RHEA:52056"/>
        <dbReference type="ChEBI" id="CHEBI:7896"/>
        <dbReference type="ChEBI" id="CHEBI:15377"/>
        <dbReference type="ChEBI" id="CHEBI:15378"/>
        <dbReference type="ChEBI" id="CHEBI:83677"/>
        <dbReference type="ChEBI" id="CHEBI:84201"/>
    </reaction>
    <physiologicalReaction direction="left-to-right" evidence="7">
        <dbReference type="Rhea" id="RHEA:52057"/>
    </physiologicalReaction>
</comment>
<dbReference type="PANTHER" id="PTHR10989:SF16">
    <property type="entry name" value="AT02829P-RELATED"/>
    <property type="match status" value="1"/>
</dbReference>
<feature type="transmembrane region" description="Helical" evidence="17">
    <location>
        <begin position="144"/>
        <end position="164"/>
    </location>
</feature>
<evidence type="ECO:0000313" key="18">
    <source>
        <dbReference type="EnsemblMetazoa" id="CLYHEMP013454.1"/>
    </source>
</evidence>
<evidence type="ECO:0000256" key="16">
    <source>
        <dbReference type="ARBA" id="ARBA00049428"/>
    </source>
</evidence>
<feature type="transmembrane region" description="Helical" evidence="17">
    <location>
        <begin position="12"/>
        <end position="32"/>
    </location>
</feature>
<comment type="catalytic activity">
    <reaction evidence="16">
        <text>12-(9Z-hexadecenoyloxy)-octadecanoate + H2O = 12-hydroxyoctadecanoate + (9Z)-hexadecenoate + H(+)</text>
        <dbReference type="Rhea" id="RHEA:52072"/>
        <dbReference type="ChEBI" id="CHEBI:15377"/>
        <dbReference type="ChEBI" id="CHEBI:15378"/>
        <dbReference type="ChEBI" id="CHEBI:32372"/>
        <dbReference type="ChEBI" id="CHEBI:84201"/>
        <dbReference type="ChEBI" id="CHEBI:136312"/>
    </reaction>
    <physiologicalReaction direction="left-to-right" evidence="16">
        <dbReference type="Rhea" id="RHEA:52073"/>
    </physiologicalReaction>
</comment>
<evidence type="ECO:0000256" key="3">
    <source>
        <dbReference type="ARBA" id="ARBA00009300"/>
    </source>
</evidence>
<evidence type="ECO:0000256" key="1">
    <source>
        <dbReference type="ARBA" id="ARBA00000923"/>
    </source>
</evidence>
<comment type="subcellular location">
    <subcellularLocation>
        <location evidence="2">Endomembrane system</location>
        <topology evidence="2">Multi-pass membrane protein</topology>
    </subcellularLocation>
</comment>
<comment type="catalytic activity">
    <reaction evidence="13">
        <text>9-octadecanoyloxy-octadecanoate + H2O = 9-hydroxy-octadecanoate + octadecanoate + H(+)</text>
        <dbReference type="Rhea" id="RHEA:52096"/>
        <dbReference type="ChEBI" id="CHEBI:15377"/>
        <dbReference type="ChEBI" id="CHEBI:15378"/>
        <dbReference type="ChEBI" id="CHEBI:25629"/>
        <dbReference type="ChEBI" id="CHEBI:136286"/>
        <dbReference type="ChEBI" id="CHEBI:136373"/>
    </reaction>
    <physiologicalReaction direction="left-to-right" evidence="13">
        <dbReference type="Rhea" id="RHEA:52097"/>
    </physiologicalReaction>
</comment>
<comment type="catalytic activity">
    <reaction evidence="14">
        <text>13-(9Z-octadecenoyloxy)-octadecanoate + H2O = 13-hydroxy-octadecanoate + (9Z)-octadecenoate + H(+)</text>
        <dbReference type="Rhea" id="RHEA:52064"/>
        <dbReference type="ChEBI" id="CHEBI:15377"/>
        <dbReference type="ChEBI" id="CHEBI:15378"/>
        <dbReference type="ChEBI" id="CHEBI:30823"/>
        <dbReference type="ChEBI" id="CHEBI:136303"/>
        <dbReference type="ChEBI" id="CHEBI:136304"/>
    </reaction>
    <physiologicalReaction direction="left-to-right" evidence="14">
        <dbReference type="Rhea" id="RHEA:52065"/>
    </physiologicalReaction>
</comment>
<organism evidence="18 19">
    <name type="scientific">Clytia hemisphaerica</name>
    <dbReference type="NCBI Taxonomy" id="252671"/>
    <lineage>
        <taxon>Eukaryota</taxon>
        <taxon>Metazoa</taxon>
        <taxon>Cnidaria</taxon>
        <taxon>Hydrozoa</taxon>
        <taxon>Hydroidolina</taxon>
        <taxon>Leptothecata</taxon>
        <taxon>Obeliida</taxon>
        <taxon>Clytiidae</taxon>
        <taxon>Clytia</taxon>
    </lineage>
</organism>
<dbReference type="AlphaFoldDB" id="A0A7M5WUT2"/>
<keyword evidence="5 17" id="KW-1133">Transmembrane helix</keyword>
<evidence type="ECO:0000256" key="11">
    <source>
        <dbReference type="ARBA" id="ARBA00048701"/>
    </source>
</evidence>
<name>A0A7M5WUT2_9CNID</name>
<evidence type="ECO:0000256" key="5">
    <source>
        <dbReference type="ARBA" id="ARBA00022989"/>
    </source>
</evidence>
<evidence type="ECO:0000313" key="19">
    <source>
        <dbReference type="Proteomes" id="UP000594262"/>
    </source>
</evidence>
<feature type="transmembrane region" description="Helical" evidence="17">
    <location>
        <begin position="176"/>
        <end position="194"/>
    </location>
</feature>
<dbReference type="Pfam" id="PF04750">
    <property type="entry name" value="Far-17a_AIG1"/>
    <property type="match status" value="1"/>
</dbReference>
<comment type="catalytic activity">
    <reaction evidence="8">
        <text>13-octadecanoyloxy-octadecanoate + H2O = 13-hydroxy-octadecanoate + octadecanoate + H(+)</text>
        <dbReference type="Rhea" id="RHEA:52084"/>
        <dbReference type="ChEBI" id="CHEBI:15377"/>
        <dbReference type="ChEBI" id="CHEBI:15378"/>
        <dbReference type="ChEBI" id="CHEBI:25629"/>
        <dbReference type="ChEBI" id="CHEBI:136304"/>
        <dbReference type="ChEBI" id="CHEBI:136335"/>
    </reaction>
    <physiologicalReaction direction="left-to-right" evidence="8">
        <dbReference type="Rhea" id="RHEA:52085"/>
    </physiologicalReaction>
</comment>
<evidence type="ECO:0000256" key="12">
    <source>
        <dbReference type="ARBA" id="ARBA00048800"/>
    </source>
</evidence>
<dbReference type="OrthoDB" id="1898221at2759"/>
<feature type="transmembrane region" description="Helical" evidence="17">
    <location>
        <begin position="214"/>
        <end position="232"/>
    </location>
</feature>
<keyword evidence="19" id="KW-1185">Reference proteome</keyword>
<dbReference type="EnsemblMetazoa" id="CLYHEMT013454.1">
    <property type="protein sequence ID" value="CLYHEMP013454.1"/>
    <property type="gene ID" value="CLYHEMG013454"/>
</dbReference>
<evidence type="ECO:0000256" key="7">
    <source>
        <dbReference type="ARBA" id="ARBA00047368"/>
    </source>
</evidence>
<dbReference type="InterPro" id="IPR006838">
    <property type="entry name" value="ADTRP_AIG1"/>
</dbReference>
<keyword evidence="4 17" id="KW-0812">Transmembrane</keyword>
<evidence type="ECO:0000256" key="17">
    <source>
        <dbReference type="SAM" id="Phobius"/>
    </source>
</evidence>
<comment type="catalytic activity">
    <reaction evidence="10">
        <text>12-octadecanoyloxy-octadecanoate + H2O = 12-hydroxyoctadecanoate + octadecanoate + H(+)</text>
        <dbReference type="Rhea" id="RHEA:52080"/>
        <dbReference type="ChEBI" id="CHEBI:15377"/>
        <dbReference type="ChEBI" id="CHEBI:15378"/>
        <dbReference type="ChEBI" id="CHEBI:25629"/>
        <dbReference type="ChEBI" id="CHEBI:84201"/>
        <dbReference type="ChEBI" id="CHEBI:136330"/>
    </reaction>
    <physiologicalReaction direction="left-to-right" evidence="10">
        <dbReference type="Rhea" id="RHEA:52081"/>
    </physiologicalReaction>
</comment>
<dbReference type="EnsemblMetazoa" id="CLYHEMT013454.2">
    <property type="protein sequence ID" value="CLYHEMP013454.2"/>
    <property type="gene ID" value="CLYHEMG013454"/>
</dbReference>
<evidence type="ECO:0000256" key="10">
    <source>
        <dbReference type="ARBA" id="ARBA00048680"/>
    </source>
</evidence>
<dbReference type="GO" id="GO:0012505">
    <property type="term" value="C:endomembrane system"/>
    <property type="evidence" value="ECO:0007669"/>
    <property type="project" value="UniProtKB-SubCell"/>
</dbReference>
<feature type="transmembrane region" description="Helical" evidence="17">
    <location>
        <begin position="52"/>
        <end position="74"/>
    </location>
</feature>
<evidence type="ECO:0000256" key="15">
    <source>
        <dbReference type="ARBA" id="ARBA00049322"/>
    </source>
</evidence>
<comment type="catalytic activity">
    <reaction evidence="9">
        <text>9-hexadecanoyloxy-octadecanoate + H2O = 9-hydroxy-octadecanoate + hexadecanoate + H(+)</text>
        <dbReference type="Rhea" id="RHEA:52052"/>
        <dbReference type="ChEBI" id="CHEBI:7896"/>
        <dbReference type="ChEBI" id="CHEBI:15377"/>
        <dbReference type="ChEBI" id="CHEBI:15378"/>
        <dbReference type="ChEBI" id="CHEBI:83670"/>
        <dbReference type="ChEBI" id="CHEBI:136286"/>
    </reaction>
    <physiologicalReaction direction="left-to-right" evidence="9">
        <dbReference type="Rhea" id="RHEA:52053"/>
    </physiologicalReaction>
</comment>
<sequence>MLAAPARCIPSVTLRSFILHSIIFAWCSFGIYKDQTVYIIPKFKEYGGRAQFLTMITAYVCLVAYGIAFVVDLIQMVTGLLEDKKITTNGYEEHRSILISLRDDLVSFWAFTLSVFVVLMYWSLCYIDLDGVHPLESRKITPLFGWYNQYLHTVPIFNAFLLITNVNYGYGGIKKVIFNIILLGSGYFFWISHLAQVKGYWVYGFMDKLNKVQFGAFVVACHLIFFLVYAIGRKVSTSCWSQEYKERVIIENERKGL</sequence>
<accession>A0A7M5WUT2</accession>
<dbReference type="PANTHER" id="PTHR10989">
    <property type="entry name" value="ANDROGEN-INDUCED PROTEIN 1-RELATED"/>
    <property type="match status" value="1"/>
</dbReference>
<proteinExistence type="inferred from homology"/>
<comment type="catalytic activity">
    <reaction evidence="1">
        <text>9-(9Z-hexadecenoyloxy)-octadecanoate + H2O = (9Z)-hexadecenoate + 9-hydroxy-octadecanoate + H(+)</text>
        <dbReference type="Rhea" id="RHEA:52068"/>
        <dbReference type="ChEBI" id="CHEBI:15377"/>
        <dbReference type="ChEBI" id="CHEBI:15378"/>
        <dbReference type="ChEBI" id="CHEBI:32372"/>
        <dbReference type="ChEBI" id="CHEBI:136286"/>
        <dbReference type="ChEBI" id="CHEBI:136309"/>
    </reaction>
    <physiologicalReaction direction="left-to-right" evidence="1">
        <dbReference type="Rhea" id="RHEA:52069"/>
    </physiologicalReaction>
</comment>
<comment type="catalytic activity">
    <reaction evidence="12">
        <text>9-(9Z-octadecenoyloxy)-octadecanoate + H2O = 9-hydroxy-octadecanoate + (9Z)-octadecenoate + H(+)</text>
        <dbReference type="Rhea" id="RHEA:52048"/>
        <dbReference type="ChEBI" id="CHEBI:15377"/>
        <dbReference type="ChEBI" id="CHEBI:15378"/>
        <dbReference type="ChEBI" id="CHEBI:30823"/>
        <dbReference type="ChEBI" id="CHEBI:136282"/>
        <dbReference type="ChEBI" id="CHEBI:136286"/>
    </reaction>
    <physiologicalReaction direction="left-to-right" evidence="12">
        <dbReference type="Rhea" id="RHEA:52049"/>
    </physiologicalReaction>
</comment>
<comment type="catalytic activity">
    <reaction evidence="11">
        <text>12-(9Z-octadecenoyloxy)-octadecanoate + H2O = 12-hydroxyoctadecanoate + (9Z)-octadecenoate + H(+)</text>
        <dbReference type="Rhea" id="RHEA:52060"/>
        <dbReference type="ChEBI" id="CHEBI:15377"/>
        <dbReference type="ChEBI" id="CHEBI:15378"/>
        <dbReference type="ChEBI" id="CHEBI:30823"/>
        <dbReference type="ChEBI" id="CHEBI:84201"/>
        <dbReference type="ChEBI" id="CHEBI:136302"/>
    </reaction>
    <physiologicalReaction direction="left-to-right" evidence="11">
        <dbReference type="Rhea" id="RHEA:52061"/>
    </physiologicalReaction>
</comment>
<comment type="catalytic activity">
    <reaction evidence="15">
        <text>13-(9Z-hexadecenoyloxy)-octadecanoate + H2O = 13-hydroxy-octadecanoate + (9Z)-hexadecenoate + H(+)</text>
        <dbReference type="Rhea" id="RHEA:52076"/>
        <dbReference type="ChEBI" id="CHEBI:15377"/>
        <dbReference type="ChEBI" id="CHEBI:15378"/>
        <dbReference type="ChEBI" id="CHEBI:32372"/>
        <dbReference type="ChEBI" id="CHEBI:136304"/>
        <dbReference type="ChEBI" id="CHEBI:136315"/>
    </reaction>
    <physiologicalReaction direction="left-to-right" evidence="15">
        <dbReference type="Rhea" id="RHEA:52077"/>
    </physiologicalReaction>
</comment>
<dbReference type="GO" id="GO:0016020">
    <property type="term" value="C:membrane"/>
    <property type="evidence" value="ECO:0007669"/>
    <property type="project" value="InterPro"/>
</dbReference>
<evidence type="ECO:0000256" key="13">
    <source>
        <dbReference type="ARBA" id="ARBA00049221"/>
    </source>
</evidence>
<reference evidence="18" key="1">
    <citation type="submission" date="2021-01" db="UniProtKB">
        <authorList>
            <consortium name="EnsemblMetazoa"/>
        </authorList>
    </citation>
    <scope>IDENTIFICATION</scope>
</reference>
<keyword evidence="6 17" id="KW-0472">Membrane</keyword>
<evidence type="ECO:0000256" key="14">
    <source>
        <dbReference type="ARBA" id="ARBA00049296"/>
    </source>
</evidence>